<dbReference type="OrthoDB" id="10009287at2759"/>
<evidence type="ECO:0000313" key="3">
    <source>
        <dbReference type="EMBL" id="CAG9121956.1"/>
    </source>
</evidence>
<dbReference type="Proteomes" id="UP000582659">
    <property type="component" value="Unassembled WGS sequence"/>
</dbReference>
<evidence type="ECO:0000313" key="2">
    <source>
        <dbReference type="EMBL" id="CAD5230876.1"/>
    </source>
</evidence>
<feature type="chain" id="PRO_5035399792" evidence="1">
    <location>
        <begin position="18"/>
        <end position="284"/>
    </location>
</feature>
<proteinExistence type="predicted"/>
<sequence>MWPSTVFMAGLLCLLNAKEVKRTKRQFYSNCPSSCFSCSPASQCQAIMPQFTCTGSCCCPAAKTLTGSCDGEDAVAACLNNLCGQGFFCTRSNYCCRCPVGKSIGNCVNGKCPVGYSCNTNNYCCAVGMIGVAGECVNGKCPSGYSCGDGNLCYSTSTTDGALNSTAFNGTSNTITRLAAHPKPAIDHRPRTIDINTGRFMLGPANNFYNGAMNLNSNPQGFSLNHQNFAQVLAGQGISGFQGMNFNGYPTIISNVPNFENMNNLYPTTSNLSPWPFKNGKKKV</sequence>
<gene>
    <name evidence="2" type="ORF">BXYJ_LOCUS11200</name>
</gene>
<evidence type="ECO:0000313" key="4">
    <source>
        <dbReference type="Proteomes" id="UP000095284"/>
    </source>
</evidence>
<evidence type="ECO:0000313" key="5">
    <source>
        <dbReference type="Proteomes" id="UP000659654"/>
    </source>
</evidence>
<dbReference type="AlphaFoldDB" id="A0A1I7SBJ2"/>
<organism evidence="4 6">
    <name type="scientific">Bursaphelenchus xylophilus</name>
    <name type="common">Pinewood nematode worm</name>
    <name type="synonym">Aphelenchoides xylophilus</name>
    <dbReference type="NCBI Taxonomy" id="6326"/>
    <lineage>
        <taxon>Eukaryota</taxon>
        <taxon>Metazoa</taxon>
        <taxon>Ecdysozoa</taxon>
        <taxon>Nematoda</taxon>
        <taxon>Chromadorea</taxon>
        <taxon>Rhabditida</taxon>
        <taxon>Tylenchina</taxon>
        <taxon>Tylenchomorpha</taxon>
        <taxon>Aphelenchoidea</taxon>
        <taxon>Aphelenchoididae</taxon>
        <taxon>Bursaphelenchus</taxon>
    </lineage>
</organism>
<dbReference type="eggNOG" id="KOG1217">
    <property type="taxonomic scope" value="Eukaryota"/>
</dbReference>
<dbReference type="PANTHER" id="PTHR34150:SF12">
    <property type="entry name" value="CC DOMAIN-CONTAINING PROTEIN"/>
    <property type="match status" value="1"/>
</dbReference>
<reference evidence="3" key="2">
    <citation type="submission" date="2020-08" db="EMBL/GenBank/DDBJ databases">
        <authorList>
            <person name="Kikuchi T."/>
        </authorList>
    </citation>
    <scope>NUCLEOTIDE SEQUENCE</scope>
    <source>
        <strain evidence="2">Ka4C1</strain>
    </source>
</reference>
<dbReference type="EMBL" id="CAJFDI010000005">
    <property type="protein sequence ID" value="CAD5230876.1"/>
    <property type="molecule type" value="Genomic_DNA"/>
</dbReference>
<dbReference type="InterPro" id="IPR006150">
    <property type="entry name" value="Cys_repeat_1"/>
</dbReference>
<keyword evidence="5" id="KW-1185">Reference proteome</keyword>
<evidence type="ECO:0000256" key="1">
    <source>
        <dbReference type="SAM" id="SignalP"/>
    </source>
</evidence>
<reference evidence="6" key="1">
    <citation type="submission" date="2016-11" db="UniProtKB">
        <authorList>
            <consortium name="WormBaseParasite"/>
        </authorList>
    </citation>
    <scope>IDENTIFICATION</scope>
</reference>
<dbReference type="SMART" id="SM00289">
    <property type="entry name" value="WR1"/>
    <property type="match status" value="2"/>
</dbReference>
<name>A0A1I7SBJ2_BURXY</name>
<protein>
    <submittedName>
        <fullName evidence="2">(pine wood nematode) hypothetical protein</fullName>
    </submittedName>
</protein>
<evidence type="ECO:0000313" key="6">
    <source>
        <dbReference type="WBParaSite" id="BXY_1039100.1"/>
    </source>
</evidence>
<feature type="signal peptide" evidence="1">
    <location>
        <begin position="1"/>
        <end position="17"/>
    </location>
</feature>
<keyword evidence="1" id="KW-0732">Signal</keyword>
<dbReference type="PANTHER" id="PTHR34150">
    <property type="entry name" value="PROTEIN CBG08832-RELATED"/>
    <property type="match status" value="1"/>
</dbReference>
<dbReference type="Proteomes" id="UP000095284">
    <property type="component" value="Unplaced"/>
</dbReference>
<dbReference type="Proteomes" id="UP000659654">
    <property type="component" value="Unassembled WGS sequence"/>
</dbReference>
<dbReference type="WBParaSite" id="BXY_1039100.1">
    <property type="protein sequence ID" value="BXY_1039100.1"/>
    <property type="gene ID" value="BXY_1039100"/>
</dbReference>
<dbReference type="EMBL" id="CAJFCV020000005">
    <property type="protein sequence ID" value="CAG9121956.1"/>
    <property type="molecule type" value="Genomic_DNA"/>
</dbReference>
<accession>A0A1I7SBJ2</accession>